<dbReference type="AlphaFoldDB" id="A0ABD6BV44"/>
<dbReference type="InterPro" id="IPR004568">
    <property type="entry name" value="Ppantetheine-prot_Trfase_dom"/>
</dbReference>
<gene>
    <name evidence="5" type="ORF">ACFSAU_12975</name>
</gene>
<evidence type="ECO:0000256" key="1">
    <source>
        <dbReference type="ARBA" id="ARBA00022679"/>
    </source>
</evidence>
<dbReference type="GO" id="GO:0046872">
    <property type="term" value="F:metal ion binding"/>
    <property type="evidence" value="ECO:0007669"/>
    <property type="project" value="UniProtKB-KW"/>
</dbReference>
<dbReference type="EC" id="2.7.8.7" evidence="5"/>
<proteinExistence type="predicted"/>
<dbReference type="RefSeq" id="WP_267648150.1">
    <property type="nucleotide sequence ID" value="NZ_JANHGR010000003.1"/>
</dbReference>
<accession>A0ABD6BV44</accession>
<dbReference type="Gene3D" id="3.90.470.20">
    <property type="entry name" value="4'-phosphopantetheinyl transferase domain"/>
    <property type="match status" value="1"/>
</dbReference>
<dbReference type="InterPro" id="IPR037143">
    <property type="entry name" value="4-PPantetheinyl_Trfase_dom_sf"/>
</dbReference>
<comment type="caution">
    <text evidence="5">The sequence shown here is derived from an EMBL/GenBank/DDBJ whole genome shotgun (WGS) entry which is preliminary data.</text>
</comment>
<dbReference type="Proteomes" id="UP001597139">
    <property type="component" value="Unassembled WGS sequence"/>
</dbReference>
<dbReference type="SUPFAM" id="SSF56214">
    <property type="entry name" value="4'-phosphopantetheinyl transferase"/>
    <property type="match status" value="1"/>
</dbReference>
<dbReference type="EMBL" id="JBHUCZ010000012">
    <property type="protein sequence ID" value="MFD1568404.1"/>
    <property type="molecule type" value="Genomic_DNA"/>
</dbReference>
<keyword evidence="6" id="KW-1185">Reference proteome</keyword>
<dbReference type="InterPro" id="IPR008278">
    <property type="entry name" value="4-PPantetheinyl_Trfase_dom"/>
</dbReference>
<evidence type="ECO:0000313" key="5">
    <source>
        <dbReference type="EMBL" id="MFD1568404.1"/>
    </source>
</evidence>
<keyword evidence="2" id="KW-0479">Metal-binding</keyword>
<dbReference type="Pfam" id="PF01648">
    <property type="entry name" value="ACPS"/>
    <property type="match status" value="1"/>
</dbReference>
<evidence type="ECO:0000256" key="2">
    <source>
        <dbReference type="ARBA" id="ARBA00022723"/>
    </source>
</evidence>
<keyword evidence="3" id="KW-0460">Magnesium</keyword>
<sequence>MRGIGVDVVSMARTERCLSPAFKRRAFTDREIEYAESHSPTVAQYAVTFAAKEASFKALGTGWTDGDDVEVVRDVRGQPRAVCRDGEKLLLSLAFETECAVAVALRR</sequence>
<reference evidence="5 6" key="1">
    <citation type="journal article" date="2019" name="Int. J. Syst. Evol. Microbiol.">
        <title>The Global Catalogue of Microorganisms (GCM) 10K type strain sequencing project: providing services to taxonomists for standard genome sequencing and annotation.</title>
        <authorList>
            <consortium name="The Broad Institute Genomics Platform"/>
            <consortium name="The Broad Institute Genome Sequencing Center for Infectious Disease"/>
            <person name="Wu L."/>
            <person name="Ma J."/>
        </authorList>
    </citation>
    <scope>NUCLEOTIDE SEQUENCE [LARGE SCALE GENOMIC DNA]</scope>
    <source>
        <strain evidence="5 6">CGMCC 1.12859</strain>
    </source>
</reference>
<dbReference type="GO" id="GO:0008897">
    <property type="term" value="F:holo-[acyl-carrier-protein] synthase activity"/>
    <property type="evidence" value="ECO:0007669"/>
    <property type="project" value="UniProtKB-EC"/>
</dbReference>
<evidence type="ECO:0000313" key="6">
    <source>
        <dbReference type="Proteomes" id="UP001597139"/>
    </source>
</evidence>
<protein>
    <submittedName>
        <fullName evidence="5">Holo-ACP synthase</fullName>
        <ecNumber evidence="5">2.7.8.7</ecNumber>
    </submittedName>
</protein>
<keyword evidence="1 5" id="KW-0808">Transferase</keyword>
<evidence type="ECO:0000256" key="3">
    <source>
        <dbReference type="ARBA" id="ARBA00022842"/>
    </source>
</evidence>
<organism evidence="5 6">
    <name type="scientific">Halolamina litorea</name>
    <dbReference type="NCBI Taxonomy" id="1515593"/>
    <lineage>
        <taxon>Archaea</taxon>
        <taxon>Methanobacteriati</taxon>
        <taxon>Methanobacteriota</taxon>
        <taxon>Stenosarchaea group</taxon>
        <taxon>Halobacteria</taxon>
        <taxon>Halobacteriales</taxon>
        <taxon>Haloferacaceae</taxon>
    </lineage>
</organism>
<name>A0ABD6BV44_9EURY</name>
<feature type="domain" description="4'-phosphopantetheinyl transferase" evidence="4">
    <location>
        <begin position="3"/>
        <end position="86"/>
    </location>
</feature>
<evidence type="ECO:0000259" key="4">
    <source>
        <dbReference type="Pfam" id="PF01648"/>
    </source>
</evidence>
<dbReference type="NCBIfam" id="TIGR00556">
    <property type="entry name" value="pantethn_trn"/>
    <property type="match status" value="1"/>
</dbReference>